<dbReference type="EMBL" id="MRCB01000001">
    <property type="protein sequence ID" value="OKH26769.1"/>
    <property type="molecule type" value="Genomic_DNA"/>
</dbReference>
<proteinExistence type="predicted"/>
<evidence type="ECO:0000313" key="1">
    <source>
        <dbReference type="EMBL" id="OKH26769.1"/>
    </source>
</evidence>
<evidence type="ECO:0000313" key="2">
    <source>
        <dbReference type="Proteomes" id="UP000186868"/>
    </source>
</evidence>
<evidence type="ECO:0008006" key="3">
    <source>
        <dbReference type="Google" id="ProtNLM"/>
    </source>
</evidence>
<accession>A0A1U7HT76</accession>
<dbReference type="RefSeq" id="WP_073597900.1">
    <property type="nucleotide sequence ID" value="NZ_MRCB01000001.1"/>
</dbReference>
<comment type="caution">
    <text evidence="1">The sequence shown here is derived from an EMBL/GenBank/DDBJ whole genome shotgun (WGS) entry which is preliminary data.</text>
</comment>
<dbReference type="OrthoDB" id="5242510at2"/>
<gene>
    <name evidence="1" type="ORF">NIES593_01610</name>
</gene>
<dbReference type="AlphaFoldDB" id="A0A1U7HT76"/>
<dbReference type="Pfam" id="PF11927">
    <property type="entry name" value="HODM_asu-like"/>
    <property type="match status" value="1"/>
</dbReference>
<sequence>MNQRIYLPFADSRWRMKMGLKPLKLEDWIEIDERFTAYLARKQELLEHHYREVFASLPGSERSQKEVLNLLLDYLPKHFPSHYQRQGDRIESLLVQQSWNVADFETNPLDLAGRLVQEDLCLMQPSPDGYILVAASVCFPFHWRLPDKLGQPLARIHQPVPEYAQKLEEPVNNFFMRLKTDCPGYRLNWGIVDTPDLSLARPRNPSRSDAPFTVDSLGEKLWLRVERQTVRRLETSNCVLFTIRTYIYPLSILESYPAIARNLSAAIQQMPLAMQRYKDILPVREVLLDYLGKIYRFVP</sequence>
<keyword evidence="2" id="KW-1185">Reference proteome</keyword>
<organism evidence="1 2">
    <name type="scientific">Hydrococcus rivularis NIES-593</name>
    <dbReference type="NCBI Taxonomy" id="1921803"/>
    <lineage>
        <taxon>Bacteria</taxon>
        <taxon>Bacillati</taxon>
        <taxon>Cyanobacteriota</taxon>
        <taxon>Cyanophyceae</taxon>
        <taxon>Pleurocapsales</taxon>
        <taxon>Hydrococcaceae</taxon>
        <taxon>Hydrococcus</taxon>
    </lineage>
</organism>
<name>A0A1U7HT76_9CYAN</name>
<dbReference type="STRING" id="1921803.NIES593_01610"/>
<dbReference type="InterPro" id="IPR021848">
    <property type="entry name" value="HODM_asu-like"/>
</dbReference>
<reference evidence="1 2" key="1">
    <citation type="submission" date="2016-11" db="EMBL/GenBank/DDBJ databases">
        <title>Draft Genome Sequences of Nine Cyanobacterial Strains from Diverse Habitats.</title>
        <authorList>
            <person name="Zhu T."/>
            <person name="Hou S."/>
            <person name="Lu X."/>
            <person name="Hess W.R."/>
        </authorList>
    </citation>
    <scope>NUCLEOTIDE SEQUENCE [LARGE SCALE GENOMIC DNA]</scope>
    <source>
        <strain evidence="1 2">NIES-593</strain>
    </source>
</reference>
<protein>
    <recommendedName>
        <fullName evidence="3">DUF3445 domain-containing protein</fullName>
    </recommendedName>
</protein>
<dbReference type="Proteomes" id="UP000186868">
    <property type="component" value="Unassembled WGS sequence"/>
</dbReference>